<reference evidence="1 2" key="1">
    <citation type="submission" date="2020-06" db="EMBL/GenBank/DDBJ databases">
        <title>Description of novel acetic acid bacteria.</title>
        <authorList>
            <person name="Sombolestani A."/>
        </authorList>
    </citation>
    <scope>NUCLEOTIDE SEQUENCE [LARGE SCALE GENOMIC DNA]</scope>
    <source>
        <strain evidence="1 2">LMG 26838</strain>
    </source>
</reference>
<comment type="caution">
    <text evidence="1">The sequence shown here is derived from an EMBL/GenBank/DDBJ whole genome shotgun (WGS) entry which is preliminary data.</text>
</comment>
<dbReference type="EMBL" id="JABXXQ010000102">
    <property type="protein sequence ID" value="NVN30087.1"/>
    <property type="molecule type" value="Genomic_DNA"/>
</dbReference>
<accession>A0A850NVS2</accession>
<dbReference type="AlphaFoldDB" id="A0A850NVS2"/>
<name>A0A850NVS2_9PROT</name>
<dbReference type="InterPro" id="IPR008928">
    <property type="entry name" value="6-hairpin_glycosidase_sf"/>
</dbReference>
<dbReference type="Proteomes" id="UP000565205">
    <property type="component" value="Unassembled WGS sequence"/>
</dbReference>
<feature type="non-terminal residue" evidence="1">
    <location>
        <position position="1"/>
    </location>
</feature>
<dbReference type="InterPro" id="IPR024705">
    <property type="entry name" value="Ssp411"/>
</dbReference>
<proteinExistence type="predicted"/>
<organism evidence="1 2">
    <name type="scientific">Endobacter medicaginis</name>
    <dbReference type="NCBI Taxonomy" id="1181271"/>
    <lineage>
        <taxon>Bacteria</taxon>
        <taxon>Pseudomonadati</taxon>
        <taxon>Pseudomonadota</taxon>
        <taxon>Alphaproteobacteria</taxon>
        <taxon>Acetobacterales</taxon>
        <taxon>Acetobacteraceae</taxon>
        <taxon>Endobacter</taxon>
    </lineage>
</organism>
<dbReference type="RefSeq" id="WP_176623335.1">
    <property type="nucleotide sequence ID" value="NZ_JABXXQ010000102.1"/>
</dbReference>
<evidence type="ECO:0000313" key="1">
    <source>
        <dbReference type="EMBL" id="NVN30087.1"/>
    </source>
</evidence>
<dbReference type="PANTHER" id="PTHR42899:SF1">
    <property type="entry name" value="SPERMATOGENESIS-ASSOCIATED PROTEIN 20"/>
    <property type="match status" value="1"/>
</dbReference>
<dbReference type="PANTHER" id="PTHR42899">
    <property type="entry name" value="SPERMATOGENESIS-ASSOCIATED PROTEIN 20"/>
    <property type="match status" value="1"/>
</dbReference>
<gene>
    <name evidence="1" type="ORF">HUK83_07030</name>
</gene>
<dbReference type="SUPFAM" id="SSF48208">
    <property type="entry name" value="Six-hairpin glycosidases"/>
    <property type="match status" value="1"/>
</dbReference>
<evidence type="ECO:0000313" key="2">
    <source>
        <dbReference type="Proteomes" id="UP000565205"/>
    </source>
</evidence>
<sequence length="477" mass="51003">EAARRLVAATDPVRGGLAGAPKFPNAPVFRFLWQTGTDAGAVAVERLLEAMVDGGIHDQIGGGFARYATDADWLVPHFEKMLYDNAQILELLAFVHAHRPALAGRAAAERLVGWLTREMQVGTAFAASLDADSEGEEGRFYVWQADEIAAALAPLGADRVAHWRQAYGVTAGGNWEGHTILSRVGPIDVQTDAEARALLLARRERRPRPARDDKVLADWNALAVIALVRAAGVFGRPDWDGLARSVWQGVETMLAGSDGRLAHAACDGRITASGLLEDQAAGALAALALYEADGTVQWLERALGFVDAAERWFTAPGGGYVQVAADATDLPLRPRPIHDSALPTGLAMLAEAQARLFHLTGEDRFRLLATHTIETMAEADPVRLTLQPGMLFAADLLERGRTLVIDGAAQADWITLARSCGVPNLLILRGDTVTTDTHPAHGRRAAPGETTAWLCSAGRCSLPIRDADALLAAIREG</sequence>
<protein>
    <submittedName>
        <fullName evidence="1">Thioredoxin domain-containing protein</fullName>
    </submittedName>
</protein>
<dbReference type="GO" id="GO:0005975">
    <property type="term" value="P:carbohydrate metabolic process"/>
    <property type="evidence" value="ECO:0007669"/>
    <property type="project" value="InterPro"/>
</dbReference>